<evidence type="ECO:0000313" key="2">
    <source>
        <dbReference type="EMBL" id="KJF66396.1"/>
    </source>
</evidence>
<dbReference type="Proteomes" id="UP000052068">
    <property type="component" value="Unassembled WGS sequence"/>
</dbReference>
<dbReference type="InterPro" id="IPR009492">
    <property type="entry name" value="TniQ"/>
</dbReference>
<reference evidence="2 3" key="1">
    <citation type="submission" date="2015-03" db="EMBL/GenBank/DDBJ databases">
        <title>Draft Genome Sequences of Agrobacterium nepotum Strain 39/7T (= CFBP 7436T = LMG 26435T) and Agrobacterium sp. Strain KFB 330 (= CFBP 8308 = LMG 28674).</title>
        <authorList>
            <person name="Kuzmanovic N."/>
            <person name="Pulawska J."/>
            <person name="Obradovic A."/>
        </authorList>
    </citation>
    <scope>NUCLEOTIDE SEQUENCE [LARGE SCALE GENOMIC DNA]</scope>
    <source>
        <strain evidence="2 3">39/7</strain>
    </source>
</reference>
<proteinExistence type="predicted"/>
<evidence type="ECO:0000313" key="3">
    <source>
        <dbReference type="Proteomes" id="UP000052068"/>
    </source>
</evidence>
<protein>
    <recommendedName>
        <fullName evidence="1">TniQ domain-containing protein</fullName>
    </recommendedName>
</protein>
<accession>A0ABR5CNY8</accession>
<comment type="caution">
    <text evidence="2">The sequence shown here is derived from an EMBL/GenBank/DDBJ whole genome shotgun (WGS) entry which is preliminary data.</text>
</comment>
<sequence>MQKLEIASDEPLSGYLSRLAESRGVRLWDFRIHMGIRSRRVTTRYYETISAMTGIDPAVLKRHDLVRIGGTFEVLDMTFDVNDIWAKSARACPCCIQEDVEQGTGRVEARPRLRFGWMLRTLGRCAIHGVPLIQIGPDYDRFSIGDFNGVLGRNRDTWNMGKSAGVARETDRVDPLGATGRRAPDVYFQDRIATTASHSGIAACSRDQVDVSTLGPIDTPKGDDLQMLDDMPVPVGLLLTEVVGGMELFGDRYRRSDATDEERQVAVVAGYEFTRCGYAGLSQFLKKRDQSHWRVQRRGSFRQLYGTLQETLSSRVESASFEKVTSFVAEHAYANHALGPEDIFLGYSLPRRLYSIRTAEVAHGIHRVTLRRILKSAGLLPPGAARLGDGRVVVEAEALETLIAGWQERLPTEEAKARLGISGAALKAIVERGLLLKDDNPNRQSNISRKSFEELTSFLERLPLGTPCRGMKRLTEMVKIGRRTYGEVIGLIIDGTIKNVIRDAHHDEPLRFDSIFVDPVEVKAASPRLSPPGITLQLAEAQLGTTRKTVEQLVASGLLESITTENPATGKSQTFILPDKLEEFQKNHISLFLYAKGRGQIGDVKKRLADAGVMPAFEKAGVATFYRKDSMPSE</sequence>
<dbReference type="RefSeq" id="WP_045022612.1">
    <property type="nucleotide sequence ID" value="NZ_JWJH01000017.1"/>
</dbReference>
<organism evidence="2 3">
    <name type="scientific">Rhizobium nepotum 39/7</name>
    <dbReference type="NCBI Taxonomy" id="1368418"/>
    <lineage>
        <taxon>Bacteria</taxon>
        <taxon>Pseudomonadati</taxon>
        <taxon>Pseudomonadota</taxon>
        <taxon>Alphaproteobacteria</taxon>
        <taxon>Hyphomicrobiales</taxon>
        <taxon>Rhizobiaceae</taxon>
        <taxon>Rhizobium/Agrobacterium group</taxon>
        <taxon>Rhizobium</taxon>
    </lineage>
</organism>
<gene>
    <name evidence="2" type="ORF">RS75_17585</name>
</gene>
<evidence type="ECO:0000259" key="1">
    <source>
        <dbReference type="Pfam" id="PF06527"/>
    </source>
</evidence>
<feature type="domain" description="TniQ" evidence="1">
    <location>
        <begin position="5"/>
        <end position="132"/>
    </location>
</feature>
<dbReference type="EMBL" id="JWJH01000017">
    <property type="protein sequence ID" value="KJF66396.1"/>
    <property type="molecule type" value="Genomic_DNA"/>
</dbReference>
<dbReference type="Pfam" id="PF06527">
    <property type="entry name" value="TniQ"/>
    <property type="match status" value="1"/>
</dbReference>
<name>A0ABR5CNY8_9HYPH</name>
<keyword evidence="3" id="KW-1185">Reference proteome</keyword>